<keyword evidence="2" id="KW-0472">Membrane</keyword>
<evidence type="ECO:0008006" key="5">
    <source>
        <dbReference type="Google" id="ProtNLM"/>
    </source>
</evidence>
<feature type="transmembrane region" description="Helical" evidence="2">
    <location>
        <begin position="260"/>
        <end position="282"/>
    </location>
</feature>
<keyword evidence="2" id="KW-1133">Transmembrane helix</keyword>
<feature type="transmembrane region" description="Helical" evidence="2">
    <location>
        <begin position="29"/>
        <end position="53"/>
    </location>
</feature>
<protein>
    <recommendedName>
        <fullName evidence="5">PhnA-like protein</fullName>
    </recommendedName>
</protein>
<accession>A0A2W7ISX0</accession>
<sequence>MQTAPSAPLYATEPASPVAILPSRVSWGAILAGTLVAITVGAMLNILGVAIGASTVDAVARDTPSAMTLSLTAGGWMLVSNLLGVAAGACVAARLSGTVDRMDAILHGLGVWATAFLVSGVLLGGAVSGGLSAGASVLSGAASGVGTAVASATSAVDPEALIERARLALTTASDPAQMTSDQRLAEVTGLIGKSIASGDIALEDRSRMTALVAAEAGIPEAEAAQRIQAYQAEARRQAQEAEEAARRAADTAAAATAITAYWIVASLLLGALAALIGAGSGVRPAMVVTDRRYA</sequence>
<gene>
    <name evidence="3" type="ORF">C8P66_104218</name>
</gene>
<feature type="transmembrane region" description="Helical" evidence="2">
    <location>
        <begin position="73"/>
        <end position="93"/>
    </location>
</feature>
<dbReference type="Proteomes" id="UP000249688">
    <property type="component" value="Unassembled WGS sequence"/>
</dbReference>
<dbReference type="OrthoDB" id="7585905at2"/>
<dbReference type="AlphaFoldDB" id="A0A2W7ISX0"/>
<dbReference type="RefSeq" id="WP_111397113.1">
    <property type="nucleotide sequence ID" value="NZ_QKYU01000004.1"/>
</dbReference>
<feature type="transmembrane region" description="Helical" evidence="2">
    <location>
        <begin position="105"/>
        <end position="127"/>
    </location>
</feature>
<evidence type="ECO:0000313" key="4">
    <source>
        <dbReference type="Proteomes" id="UP000249688"/>
    </source>
</evidence>
<evidence type="ECO:0000256" key="2">
    <source>
        <dbReference type="SAM" id="Phobius"/>
    </source>
</evidence>
<organism evidence="3 4">
    <name type="scientific">Humitalea rosea</name>
    <dbReference type="NCBI Taxonomy" id="990373"/>
    <lineage>
        <taxon>Bacteria</taxon>
        <taxon>Pseudomonadati</taxon>
        <taxon>Pseudomonadota</taxon>
        <taxon>Alphaproteobacteria</taxon>
        <taxon>Acetobacterales</taxon>
        <taxon>Roseomonadaceae</taxon>
        <taxon>Humitalea</taxon>
    </lineage>
</organism>
<proteinExistence type="predicted"/>
<dbReference type="EMBL" id="QKYU01000004">
    <property type="protein sequence ID" value="PZW48800.1"/>
    <property type="molecule type" value="Genomic_DNA"/>
</dbReference>
<reference evidence="3 4" key="1">
    <citation type="submission" date="2018-06" db="EMBL/GenBank/DDBJ databases">
        <title>Genomic Encyclopedia of Archaeal and Bacterial Type Strains, Phase II (KMG-II): from individual species to whole genera.</title>
        <authorList>
            <person name="Goeker M."/>
        </authorList>
    </citation>
    <scope>NUCLEOTIDE SEQUENCE [LARGE SCALE GENOMIC DNA]</scope>
    <source>
        <strain evidence="3 4">DSM 24525</strain>
    </source>
</reference>
<comment type="caution">
    <text evidence="3">The sequence shown here is derived from an EMBL/GenBank/DDBJ whole genome shotgun (WGS) entry which is preliminary data.</text>
</comment>
<feature type="coiled-coil region" evidence="1">
    <location>
        <begin position="220"/>
        <end position="251"/>
    </location>
</feature>
<keyword evidence="1" id="KW-0175">Coiled coil</keyword>
<keyword evidence="2" id="KW-0812">Transmembrane</keyword>
<name>A0A2W7ISX0_9PROT</name>
<evidence type="ECO:0000313" key="3">
    <source>
        <dbReference type="EMBL" id="PZW48800.1"/>
    </source>
</evidence>
<evidence type="ECO:0000256" key="1">
    <source>
        <dbReference type="SAM" id="Coils"/>
    </source>
</evidence>
<keyword evidence="4" id="KW-1185">Reference proteome</keyword>